<feature type="transmembrane region" description="Helical" evidence="15">
    <location>
        <begin position="24"/>
        <end position="42"/>
    </location>
</feature>
<dbReference type="InterPro" id="IPR000066">
    <property type="entry name" value="Antenna_a/b"/>
</dbReference>
<dbReference type="Pfam" id="PF00556">
    <property type="entry name" value="LHC"/>
    <property type="match status" value="1"/>
</dbReference>
<organism evidence="17 18">
    <name type="scientific">Thiorhodococcus minor</name>
    <dbReference type="NCBI Taxonomy" id="57489"/>
    <lineage>
        <taxon>Bacteria</taxon>
        <taxon>Pseudomonadati</taxon>
        <taxon>Pseudomonadota</taxon>
        <taxon>Gammaproteobacteria</taxon>
        <taxon>Chromatiales</taxon>
        <taxon>Chromatiaceae</taxon>
        <taxon>Thiorhodococcus</taxon>
    </lineage>
</organism>
<evidence type="ECO:0000256" key="4">
    <source>
        <dbReference type="ARBA" id="ARBA00022475"/>
    </source>
</evidence>
<keyword evidence="5" id="KW-0148">Chlorophyll</keyword>
<dbReference type="GO" id="GO:0019684">
    <property type="term" value="P:photosynthesis, light reaction"/>
    <property type="evidence" value="ECO:0007669"/>
    <property type="project" value="InterPro"/>
</dbReference>
<dbReference type="AlphaFoldDB" id="A0A6M0K4Y9"/>
<dbReference type="GO" id="GO:0005886">
    <property type="term" value="C:plasma membrane"/>
    <property type="evidence" value="ECO:0007669"/>
    <property type="project" value="UniProtKB-SubCell"/>
</dbReference>
<dbReference type="Proteomes" id="UP000483379">
    <property type="component" value="Unassembled WGS sequence"/>
</dbReference>
<dbReference type="GO" id="GO:0046872">
    <property type="term" value="F:metal ion binding"/>
    <property type="evidence" value="ECO:0007669"/>
    <property type="project" value="UniProtKB-KW"/>
</dbReference>
<keyword evidence="12" id="KW-0157">Chromophore</keyword>
<sequence length="47" mass="5255">MADLKSLSGITEQQAQEFHAQFKVTYTAFVGLAALVHLFILATNPWF</sequence>
<gene>
    <name evidence="17" type="ORF">G3446_23415</name>
</gene>
<evidence type="ECO:0000256" key="10">
    <source>
        <dbReference type="ARBA" id="ARBA00022956"/>
    </source>
</evidence>
<feature type="domain" description="Antenna complex alpha/beta subunit" evidence="16">
    <location>
        <begin position="13"/>
        <end position="47"/>
    </location>
</feature>
<proteinExistence type="inferred from homology"/>
<dbReference type="EMBL" id="JAAIJQ010000111">
    <property type="protein sequence ID" value="NEV64780.1"/>
    <property type="molecule type" value="Genomic_DNA"/>
</dbReference>
<evidence type="ECO:0000313" key="18">
    <source>
        <dbReference type="Proteomes" id="UP000483379"/>
    </source>
</evidence>
<keyword evidence="8" id="KW-0479">Metal-binding</keyword>
<keyword evidence="9" id="KW-0460">Magnesium</keyword>
<evidence type="ECO:0000313" key="17">
    <source>
        <dbReference type="EMBL" id="NEV64780.1"/>
    </source>
</evidence>
<keyword evidence="10" id="KW-0076">Bacteriochlorophyll</keyword>
<dbReference type="InterPro" id="IPR023623">
    <property type="entry name" value="Antenna_beta_CS"/>
</dbReference>
<name>A0A6M0K4Y9_9GAMM</name>
<evidence type="ECO:0000256" key="12">
    <source>
        <dbReference type="ARBA" id="ARBA00022991"/>
    </source>
</evidence>
<keyword evidence="18" id="KW-1185">Reference proteome</keyword>
<dbReference type="InterPro" id="IPR035889">
    <property type="entry name" value="Light-harvesting_complex"/>
</dbReference>
<comment type="caution">
    <text evidence="17">The sequence shown here is derived from an EMBL/GenBank/DDBJ whole genome shotgun (WGS) entry which is preliminary data.</text>
</comment>
<keyword evidence="14" id="KW-0437">Light-harvesting polypeptide</keyword>
<dbReference type="RefSeq" id="WP_164455870.1">
    <property type="nucleotide sequence ID" value="NZ_JAAIJQ010000111.1"/>
</dbReference>
<dbReference type="PROSITE" id="PS00969">
    <property type="entry name" value="ANTENNA_COMP_BETA"/>
    <property type="match status" value="1"/>
</dbReference>
<dbReference type="GO" id="GO:0042314">
    <property type="term" value="F:bacteriochlorophyll binding"/>
    <property type="evidence" value="ECO:0007669"/>
    <property type="project" value="UniProtKB-KW"/>
</dbReference>
<evidence type="ECO:0000256" key="15">
    <source>
        <dbReference type="SAM" id="Phobius"/>
    </source>
</evidence>
<protein>
    <submittedName>
        <fullName evidence="17">Light-harvesting protein</fullName>
    </submittedName>
</protein>
<evidence type="ECO:0000256" key="8">
    <source>
        <dbReference type="ARBA" id="ARBA00022723"/>
    </source>
</evidence>
<keyword evidence="6" id="KW-0042">Antenna complex</keyword>
<evidence type="ECO:0000256" key="14">
    <source>
        <dbReference type="ARBA" id="ARBA00023243"/>
    </source>
</evidence>
<dbReference type="InterPro" id="IPR023624">
    <property type="entry name" value="Antenna_beta_dom_sf"/>
</dbReference>
<comment type="similarity">
    <text evidence="3">Belongs to the antenna complex beta subunit family.</text>
</comment>
<keyword evidence="13 15" id="KW-0472">Membrane</keyword>
<reference evidence="17 18" key="1">
    <citation type="submission" date="2020-02" db="EMBL/GenBank/DDBJ databases">
        <title>Genome sequences of Thiorhodococcus mannitoliphagus and Thiorhodococcus minor, purple sulfur photosynthetic bacteria in the gammaproteobacterial family, Chromatiaceae.</title>
        <authorList>
            <person name="Aviles F.A."/>
            <person name="Meyer T.E."/>
            <person name="Kyndt J.A."/>
        </authorList>
    </citation>
    <scope>NUCLEOTIDE SEQUENCE [LARGE SCALE GENOMIC DNA]</scope>
    <source>
        <strain evidence="17 18">DSM 11518</strain>
    </source>
</reference>
<keyword evidence="4" id="KW-1003">Cell membrane</keyword>
<keyword evidence="7 15" id="KW-0812">Transmembrane</keyword>
<dbReference type="Gene3D" id="1.20.5.250">
    <property type="match status" value="1"/>
</dbReference>
<evidence type="ECO:0000256" key="3">
    <source>
        <dbReference type="ARBA" id="ARBA00011052"/>
    </source>
</evidence>
<evidence type="ECO:0000256" key="11">
    <source>
        <dbReference type="ARBA" id="ARBA00022989"/>
    </source>
</evidence>
<evidence type="ECO:0000256" key="7">
    <source>
        <dbReference type="ARBA" id="ARBA00022692"/>
    </source>
</evidence>
<evidence type="ECO:0000256" key="1">
    <source>
        <dbReference type="ARBA" id="ARBA00002455"/>
    </source>
</evidence>
<evidence type="ECO:0000256" key="9">
    <source>
        <dbReference type="ARBA" id="ARBA00022842"/>
    </source>
</evidence>
<evidence type="ECO:0000256" key="13">
    <source>
        <dbReference type="ARBA" id="ARBA00023136"/>
    </source>
</evidence>
<evidence type="ECO:0000256" key="6">
    <source>
        <dbReference type="ARBA" id="ARBA00022549"/>
    </source>
</evidence>
<accession>A0A6M0K4Y9</accession>
<dbReference type="InterPro" id="IPR002362">
    <property type="entry name" value="LHB-1/5"/>
</dbReference>
<dbReference type="PRINTS" id="PR00674">
    <property type="entry name" value="LIGHTHARVSTB"/>
</dbReference>
<keyword evidence="11 15" id="KW-1133">Transmembrane helix</keyword>
<comment type="subcellular location">
    <subcellularLocation>
        <location evidence="2">Cell inner membrane</location>
        <topology evidence="2">Single-pass type II membrane protein</topology>
    </subcellularLocation>
</comment>
<evidence type="ECO:0000256" key="2">
    <source>
        <dbReference type="ARBA" id="ARBA00004249"/>
    </source>
</evidence>
<evidence type="ECO:0000256" key="5">
    <source>
        <dbReference type="ARBA" id="ARBA00022494"/>
    </source>
</evidence>
<dbReference type="GO" id="GO:0030077">
    <property type="term" value="C:plasma membrane light-harvesting complex"/>
    <property type="evidence" value="ECO:0007669"/>
    <property type="project" value="InterPro"/>
</dbReference>
<evidence type="ECO:0000259" key="16">
    <source>
        <dbReference type="Pfam" id="PF00556"/>
    </source>
</evidence>
<dbReference type="SUPFAM" id="SSF56918">
    <property type="entry name" value="Light-harvesting complex subunits"/>
    <property type="match status" value="1"/>
</dbReference>
<comment type="function">
    <text evidence="1">Antenna complexes are light-harvesting systems, which transfer the excitation energy to the reaction centers.</text>
</comment>